<gene>
    <name evidence="1" type="ORF">RPERSI_LOCUS3504</name>
</gene>
<comment type="caution">
    <text evidence="1">The sequence shown here is derived from an EMBL/GenBank/DDBJ whole genome shotgun (WGS) entry which is preliminary data.</text>
</comment>
<accession>A0ACA9LSW3</accession>
<evidence type="ECO:0000313" key="2">
    <source>
        <dbReference type="Proteomes" id="UP000789920"/>
    </source>
</evidence>
<keyword evidence="2" id="KW-1185">Reference proteome</keyword>
<dbReference type="EMBL" id="CAJVQC010004382">
    <property type="protein sequence ID" value="CAG8539843.1"/>
    <property type="molecule type" value="Genomic_DNA"/>
</dbReference>
<reference evidence="1" key="1">
    <citation type="submission" date="2021-06" db="EMBL/GenBank/DDBJ databases">
        <authorList>
            <person name="Kallberg Y."/>
            <person name="Tangrot J."/>
            <person name="Rosling A."/>
        </authorList>
    </citation>
    <scope>NUCLEOTIDE SEQUENCE</scope>
    <source>
        <strain evidence="1">MA461A</strain>
    </source>
</reference>
<proteinExistence type="predicted"/>
<name>A0ACA9LSW3_9GLOM</name>
<sequence length="336" mass="38770">MSNKSKTNKFTNRRENPFSTPIRQIPSLTSPSSLDSHTSRFSSNLCTPSKIMPGSNSNEMDHEDKASNEIKKFWSGWCQQYTKSDKNKISPKTQDFLGMHDSLQEAIIQIQEKDSYYNHEIFLNIINTNDNDIKTILSIEDINFLNASQKISSFTLTSSQVNYIHLLVDIKIIQPIERINFEALTKTATKTINTDSNSNITISNTRTDDICNESASVFEKITGLTPYIKCVIRGFSRILNYEIIKPFDTSINKNTWTIKVLLIFLEPLLDSVPNIKTFWAEHYSDASKARMNTIKKSHKVNFDVMWQDYLKKEKWEINKEIYNIIQTMQVFGAHSH</sequence>
<feature type="non-terminal residue" evidence="1">
    <location>
        <position position="336"/>
    </location>
</feature>
<dbReference type="Proteomes" id="UP000789920">
    <property type="component" value="Unassembled WGS sequence"/>
</dbReference>
<protein>
    <submittedName>
        <fullName evidence="1">36168_t:CDS:1</fullName>
    </submittedName>
</protein>
<organism evidence="1 2">
    <name type="scientific">Racocetra persica</name>
    <dbReference type="NCBI Taxonomy" id="160502"/>
    <lineage>
        <taxon>Eukaryota</taxon>
        <taxon>Fungi</taxon>
        <taxon>Fungi incertae sedis</taxon>
        <taxon>Mucoromycota</taxon>
        <taxon>Glomeromycotina</taxon>
        <taxon>Glomeromycetes</taxon>
        <taxon>Diversisporales</taxon>
        <taxon>Gigasporaceae</taxon>
        <taxon>Racocetra</taxon>
    </lineage>
</organism>
<evidence type="ECO:0000313" key="1">
    <source>
        <dbReference type="EMBL" id="CAG8539843.1"/>
    </source>
</evidence>